<keyword evidence="7" id="KW-1003">Cell membrane</keyword>
<keyword evidence="4 7" id="KW-0406">Ion transport</keyword>
<comment type="function">
    <text evidence="7">Component of the A-type ATP synthase that produces ATP from ADP in the presence of a proton gradient across the membrane.</text>
</comment>
<keyword evidence="2 7" id="KW-0813">Transport</keyword>
<dbReference type="GO" id="GO:0046933">
    <property type="term" value="F:proton-transporting ATP synthase activity, rotational mechanism"/>
    <property type="evidence" value="ECO:0007669"/>
    <property type="project" value="UniProtKB-UniRule"/>
</dbReference>
<dbReference type="AlphaFoldDB" id="H8I4X4"/>
<keyword evidence="3 7" id="KW-0375">Hydrogen ion transport</keyword>
<evidence type="ECO:0000256" key="2">
    <source>
        <dbReference type="ARBA" id="ARBA00022448"/>
    </source>
</evidence>
<evidence type="ECO:0000256" key="3">
    <source>
        <dbReference type="ARBA" id="ARBA00022781"/>
    </source>
</evidence>
<accession>H8I4X4</accession>
<evidence type="ECO:0000313" key="8">
    <source>
        <dbReference type="EMBL" id="AFD01068.1"/>
    </source>
</evidence>
<sequence length="106" mass="11904">MHKFVVVTDSESAVGFRLAGVDAFETSSAQEAKGLIQSLISKGDTGIIAISEDILSSLDEKYRDKLERMRKPIIIPMPSRSKGMDKKSYIERLLRKAIGYNIVMRR</sequence>
<dbReference type="GO" id="GO:0016787">
    <property type="term" value="F:hydrolase activity"/>
    <property type="evidence" value="ECO:0007669"/>
    <property type="project" value="UniProtKB-KW"/>
</dbReference>
<organism evidence="8 9">
    <name type="scientific">Methanocella conradii (strain DSM 24694 / JCM 17849 / CGMCC 1.5162 / HZ254)</name>
    <dbReference type="NCBI Taxonomy" id="1041930"/>
    <lineage>
        <taxon>Archaea</taxon>
        <taxon>Methanobacteriati</taxon>
        <taxon>Methanobacteriota</taxon>
        <taxon>Stenosarchaea group</taxon>
        <taxon>Methanomicrobia</taxon>
        <taxon>Methanocellales</taxon>
        <taxon>Methanocellaceae</taxon>
        <taxon>Methanocella</taxon>
    </lineage>
</organism>
<evidence type="ECO:0000313" key="9">
    <source>
        <dbReference type="Proteomes" id="UP000005233"/>
    </source>
</evidence>
<keyword evidence="8" id="KW-0378">Hydrolase</keyword>
<dbReference type="GeneID" id="11972510"/>
<dbReference type="SUPFAM" id="SSF159468">
    <property type="entry name" value="AtpF-like"/>
    <property type="match status" value="1"/>
</dbReference>
<evidence type="ECO:0000256" key="7">
    <source>
        <dbReference type="HAMAP-Rule" id="MF_00312"/>
    </source>
</evidence>
<keyword evidence="6 7" id="KW-0066">ATP synthesis</keyword>
<keyword evidence="9" id="KW-1185">Reference proteome</keyword>
<comment type="subunit">
    <text evidence="7">Has multiple subunits with at least A(3), B(3), C, D, E, F, H, I and proteolipid K(x).</text>
</comment>
<protein>
    <recommendedName>
        <fullName evidence="7">A-type ATP synthase subunit F</fullName>
    </recommendedName>
</protein>
<dbReference type="GO" id="GO:0042777">
    <property type="term" value="P:proton motive force-driven plasma membrane ATP synthesis"/>
    <property type="evidence" value="ECO:0007669"/>
    <property type="project" value="UniProtKB-UniRule"/>
</dbReference>
<dbReference type="RefSeq" id="WP_014406899.1">
    <property type="nucleotide sequence ID" value="NC_017034.1"/>
</dbReference>
<dbReference type="EMBL" id="CP003243">
    <property type="protein sequence ID" value="AFD01068.1"/>
    <property type="molecule type" value="Genomic_DNA"/>
</dbReference>
<dbReference type="GO" id="GO:0005886">
    <property type="term" value="C:plasma membrane"/>
    <property type="evidence" value="ECO:0007669"/>
    <property type="project" value="UniProtKB-SubCell"/>
</dbReference>
<dbReference type="InterPro" id="IPR036906">
    <property type="entry name" value="ATPase_V1_fsu_sf"/>
</dbReference>
<dbReference type="Pfam" id="PF01990">
    <property type="entry name" value="ATP-synt_F"/>
    <property type="match status" value="1"/>
</dbReference>
<comment type="similarity">
    <text evidence="1 7">Belongs to the V-ATPase F subunit family.</text>
</comment>
<dbReference type="InterPro" id="IPR022944">
    <property type="entry name" value="ATPase_V1-cplx_fsu_bac/arc"/>
</dbReference>
<dbReference type="HOGENOM" id="CLU_135754_2_0_2"/>
<dbReference type="GO" id="GO:0005524">
    <property type="term" value="F:ATP binding"/>
    <property type="evidence" value="ECO:0007669"/>
    <property type="project" value="UniProtKB-UniRule"/>
</dbReference>
<evidence type="ECO:0000256" key="1">
    <source>
        <dbReference type="ARBA" id="ARBA00010148"/>
    </source>
</evidence>
<gene>
    <name evidence="8" type="primary">atpF-2</name>
    <name evidence="7" type="synonym">atpF</name>
    <name evidence="8" type="ordered locus">Mtc_2335</name>
</gene>
<name>H8I4X4_METCZ</name>
<evidence type="ECO:0000256" key="4">
    <source>
        <dbReference type="ARBA" id="ARBA00023065"/>
    </source>
</evidence>
<dbReference type="GO" id="GO:0046961">
    <property type="term" value="F:proton-transporting ATPase activity, rotational mechanism"/>
    <property type="evidence" value="ECO:0007669"/>
    <property type="project" value="InterPro"/>
</dbReference>
<dbReference type="eggNOG" id="arCOG04102">
    <property type="taxonomic scope" value="Archaea"/>
</dbReference>
<dbReference type="KEGG" id="mez:Mtc_2335"/>
<dbReference type="HAMAP" id="MF_00312">
    <property type="entry name" value="ATP_synth_F_arch"/>
    <property type="match status" value="1"/>
</dbReference>
<proteinExistence type="inferred from homology"/>
<evidence type="ECO:0000256" key="6">
    <source>
        <dbReference type="ARBA" id="ARBA00023310"/>
    </source>
</evidence>
<reference evidence="8 9" key="1">
    <citation type="journal article" date="2012" name="J. Bacteriol.">
        <title>Complete genome sequence of a thermophilic methanogen, Methanocella conradii HZ254, isolated from Chinese rice field soil.</title>
        <authorList>
            <person name="Lu Z."/>
            <person name="Lu Y."/>
        </authorList>
    </citation>
    <scope>NUCLEOTIDE SEQUENCE [LARGE SCALE GENOMIC DNA]</scope>
    <source>
        <strain evidence="9">DSM 24694 / JCM 17849 / CGMCC 1.5162 / HZ254</strain>
    </source>
</reference>
<dbReference type="InterPro" id="IPR008218">
    <property type="entry name" value="ATPase_V1-cplx_f_g_su"/>
</dbReference>
<dbReference type="Proteomes" id="UP000005233">
    <property type="component" value="Chromosome"/>
</dbReference>
<dbReference type="Gene3D" id="3.40.50.10580">
    <property type="entry name" value="ATPase, V1 complex, subunit F"/>
    <property type="match status" value="1"/>
</dbReference>
<dbReference type="OrthoDB" id="24971at2157"/>
<evidence type="ECO:0000256" key="5">
    <source>
        <dbReference type="ARBA" id="ARBA00023136"/>
    </source>
</evidence>
<keyword evidence="5 7" id="KW-0472">Membrane</keyword>
<comment type="subcellular location">
    <subcellularLocation>
        <location evidence="7">Cell membrane</location>
        <topology evidence="7">Peripheral membrane protein</topology>
    </subcellularLocation>
</comment>
<dbReference type="STRING" id="1041930.Mtc_2335"/>